<dbReference type="Proteomes" id="UP001234297">
    <property type="component" value="Chromosome 7"/>
</dbReference>
<name>A0ACC2L812_PERAE</name>
<sequence length="600" mass="66823">MPQRQSRRSQREREMEEVKDNPTGHAPNRIFVGGLGVTVTASDLELTFSSLGKVRGVEIVRTNGRSFAYMDFQPASEKALGKLFSMYNGCVWKGGRLKLEKAKEHYLARLRREWAEDVELAKDTHEGSVSSVGSLKKSKDPIQEKKQLQIFFPRIKKVKSLPYSGTGKHKYSFQRIEVPSLPIHFCDCEEHCKPSETPGREHLSTFDTQIAEINDQELKIMNSVMSKLFEREATTKAVDSQIASHNYDCLNDSHVPYSESEADQSIEADNLVTNITMQRNSCRLGLMQTEGWGKTVTDQEYAPSRLKASGDERAKKPSKSQGRQKSKPSNASGTTSDKKPHLLPADERAKDELPPISPKTKRKKIHHEEPESSAEAQPIQKPPKTGTDQLADGLSWVQKSSWKQLVSGTGNGSFSISQILPTPASTEQKSSKLNDSDTMNSSSKQLNLAKNVKFQSSKDHSKTSEVANQATQKNTVNTSNVSCVEPLETRENQAGLQGGQSVPKDDLQIANKTVFGIFNEPERKGSQERRTTMAAFGSSETCTFMRSANSEREWKKARAALSGSLKKKADENNNPTALEITLILLEPFSSEHPRKDCAYR</sequence>
<dbReference type="EMBL" id="CM056815">
    <property type="protein sequence ID" value="KAJ8629566.1"/>
    <property type="molecule type" value="Genomic_DNA"/>
</dbReference>
<gene>
    <name evidence="1" type="ORF">MRB53_022889</name>
</gene>
<proteinExistence type="predicted"/>
<reference evidence="1 2" key="1">
    <citation type="journal article" date="2022" name="Hortic Res">
        <title>A haplotype resolved chromosomal level avocado genome allows analysis of novel avocado genes.</title>
        <authorList>
            <person name="Nath O."/>
            <person name="Fletcher S.J."/>
            <person name="Hayward A."/>
            <person name="Shaw L.M."/>
            <person name="Masouleh A.K."/>
            <person name="Furtado A."/>
            <person name="Henry R.J."/>
            <person name="Mitter N."/>
        </authorList>
    </citation>
    <scope>NUCLEOTIDE SEQUENCE [LARGE SCALE GENOMIC DNA]</scope>
    <source>
        <strain evidence="2">cv. Hass</strain>
    </source>
</reference>
<evidence type="ECO:0000313" key="2">
    <source>
        <dbReference type="Proteomes" id="UP001234297"/>
    </source>
</evidence>
<organism evidence="1 2">
    <name type="scientific">Persea americana</name>
    <name type="common">Avocado</name>
    <dbReference type="NCBI Taxonomy" id="3435"/>
    <lineage>
        <taxon>Eukaryota</taxon>
        <taxon>Viridiplantae</taxon>
        <taxon>Streptophyta</taxon>
        <taxon>Embryophyta</taxon>
        <taxon>Tracheophyta</taxon>
        <taxon>Spermatophyta</taxon>
        <taxon>Magnoliopsida</taxon>
        <taxon>Magnoliidae</taxon>
        <taxon>Laurales</taxon>
        <taxon>Lauraceae</taxon>
        <taxon>Persea</taxon>
    </lineage>
</organism>
<accession>A0ACC2L812</accession>
<keyword evidence="2" id="KW-1185">Reference proteome</keyword>
<evidence type="ECO:0000313" key="1">
    <source>
        <dbReference type="EMBL" id="KAJ8629566.1"/>
    </source>
</evidence>
<comment type="caution">
    <text evidence="1">The sequence shown here is derived from an EMBL/GenBank/DDBJ whole genome shotgun (WGS) entry which is preliminary data.</text>
</comment>
<protein>
    <submittedName>
        <fullName evidence="1">Uncharacterized protein</fullName>
    </submittedName>
</protein>